<keyword evidence="1" id="KW-0238">DNA-binding</keyword>
<dbReference type="Gene3D" id="1.10.260.40">
    <property type="entry name" value="lambda repressor-like DNA-binding domains"/>
    <property type="match status" value="1"/>
</dbReference>
<dbReference type="GO" id="GO:0005829">
    <property type="term" value="C:cytosol"/>
    <property type="evidence" value="ECO:0007669"/>
    <property type="project" value="TreeGrafter"/>
</dbReference>
<dbReference type="SMART" id="SM00530">
    <property type="entry name" value="HTH_XRE"/>
    <property type="match status" value="1"/>
</dbReference>
<keyword evidence="4" id="KW-1185">Reference proteome</keyword>
<dbReference type="InterPro" id="IPR001387">
    <property type="entry name" value="Cro/C1-type_HTH"/>
</dbReference>
<dbReference type="Pfam" id="PF01381">
    <property type="entry name" value="HTH_3"/>
    <property type="match status" value="1"/>
</dbReference>
<dbReference type="PROSITE" id="PS50943">
    <property type="entry name" value="HTH_CROC1"/>
    <property type="match status" value="1"/>
</dbReference>
<dbReference type="GO" id="GO:0003677">
    <property type="term" value="F:DNA binding"/>
    <property type="evidence" value="ECO:0007669"/>
    <property type="project" value="UniProtKB-KW"/>
</dbReference>
<name>A0A941HQI5_9CLOT</name>
<gene>
    <name evidence="3" type="ORF">KCG48_09000</name>
</gene>
<dbReference type="Proteomes" id="UP000675379">
    <property type="component" value="Unassembled WGS sequence"/>
</dbReference>
<evidence type="ECO:0000259" key="2">
    <source>
        <dbReference type="PROSITE" id="PS50943"/>
    </source>
</evidence>
<evidence type="ECO:0000313" key="3">
    <source>
        <dbReference type="EMBL" id="MBR0576476.1"/>
    </source>
</evidence>
<organism evidence="3 4">
    <name type="scientific">Proteiniclasticum sediminis</name>
    <dbReference type="NCBI Taxonomy" id="2804028"/>
    <lineage>
        <taxon>Bacteria</taxon>
        <taxon>Bacillati</taxon>
        <taxon>Bacillota</taxon>
        <taxon>Clostridia</taxon>
        <taxon>Eubacteriales</taxon>
        <taxon>Clostridiaceae</taxon>
        <taxon>Proteiniclasticum</taxon>
    </lineage>
</organism>
<evidence type="ECO:0000256" key="1">
    <source>
        <dbReference type="ARBA" id="ARBA00023125"/>
    </source>
</evidence>
<dbReference type="InterPro" id="IPR010982">
    <property type="entry name" value="Lambda_DNA-bd_dom_sf"/>
</dbReference>
<dbReference type="GO" id="GO:0003700">
    <property type="term" value="F:DNA-binding transcription factor activity"/>
    <property type="evidence" value="ECO:0007669"/>
    <property type="project" value="TreeGrafter"/>
</dbReference>
<dbReference type="RefSeq" id="WP_211801453.1">
    <property type="nucleotide sequence ID" value="NZ_JAGSCS010000011.1"/>
</dbReference>
<dbReference type="PANTHER" id="PTHR46797">
    <property type="entry name" value="HTH-TYPE TRANSCRIPTIONAL REGULATOR"/>
    <property type="match status" value="1"/>
</dbReference>
<dbReference type="InterPro" id="IPR050807">
    <property type="entry name" value="TransReg_Diox_bact_type"/>
</dbReference>
<evidence type="ECO:0000313" key="4">
    <source>
        <dbReference type="Proteomes" id="UP000675379"/>
    </source>
</evidence>
<accession>A0A941HQI5</accession>
<comment type="caution">
    <text evidence="3">The sequence shown here is derived from an EMBL/GenBank/DDBJ whole genome shotgun (WGS) entry which is preliminary data.</text>
</comment>
<sequence>MDIGEKLKKVRKIRKYRLKDLAEKTNLSISYLSDIENGRSTPPLQTLQILCETLDIPMYELFREIEPMLVKETARNQELYALLEDFNEWDEGDKNELLSYLRAKRSARKETPDKAEK</sequence>
<protein>
    <submittedName>
        <fullName evidence="3">Helix-turn-helix transcriptional regulator</fullName>
    </submittedName>
</protein>
<dbReference type="CDD" id="cd00093">
    <property type="entry name" value="HTH_XRE"/>
    <property type="match status" value="1"/>
</dbReference>
<dbReference type="PANTHER" id="PTHR46797:SF1">
    <property type="entry name" value="METHYLPHOSPHONATE SYNTHASE"/>
    <property type="match status" value="1"/>
</dbReference>
<dbReference type="EMBL" id="JAGSCS010000011">
    <property type="protein sequence ID" value="MBR0576476.1"/>
    <property type="molecule type" value="Genomic_DNA"/>
</dbReference>
<dbReference type="SUPFAM" id="SSF47413">
    <property type="entry name" value="lambda repressor-like DNA-binding domains"/>
    <property type="match status" value="1"/>
</dbReference>
<reference evidence="3" key="1">
    <citation type="submission" date="2021-04" db="EMBL/GenBank/DDBJ databases">
        <title>Proteiniclasticum sedimins sp. nov., an obligate anaerobic bacterium isolated from anaerobic sludge.</title>
        <authorList>
            <person name="Liu J."/>
        </authorList>
    </citation>
    <scope>NUCLEOTIDE SEQUENCE</scope>
    <source>
        <strain evidence="3">BAD-10</strain>
    </source>
</reference>
<proteinExistence type="predicted"/>
<feature type="domain" description="HTH cro/C1-type" evidence="2">
    <location>
        <begin position="7"/>
        <end position="61"/>
    </location>
</feature>
<dbReference type="AlphaFoldDB" id="A0A941HQI5"/>